<feature type="transmembrane region" description="Helical" evidence="1">
    <location>
        <begin position="231"/>
        <end position="250"/>
    </location>
</feature>
<evidence type="ECO:0008006" key="4">
    <source>
        <dbReference type="Google" id="ProtNLM"/>
    </source>
</evidence>
<dbReference type="EMBL" id="JACIEJ010000021">
    <property type="protein sequence ID" value="MBB3988368.1"/>
    <property type="molecule type" value="Genomic_DNA"/>
</dbReference>
<accession>A0A7W6GVB3</accession>
<name>A0A7W6GVB3_9RHOB</name>
<gene>
    <name evidence="2" type="ORF">GGQ68_004725</name>
</gene>
<feature type="transmembrane region" description="Helical" evidence="1">
    <location>
        <begin position="67"/>
        <end position="89"/>
    </location>
</feature>
<proteinExistence type="predicted"/>
<feature type="transmembrane region" description="Helical" evidence="1">
    <location>
        <begin position="256"/>
        <end position="276"/>
    </location>
</feature>
<evidence type="ECO:0000256" key="1">
    <source>
        <dbReference type="SAM" id="Phobius"/>
    </source>
</evidence>
<organism evidence="2 3">
    <name type="scientific">Sagittula marina</name>
    <dbReference type="NCBI Taxonomy" id="943940"/>
    <lineage>
        <taxon>Bacteria</taxon>
        <taxon>Pseudomonadati</taxon>
        <taxon>Pseudomonadota</taxon>
        <taxon>Alphaproteobacteria</taxon>
        <taxon>Rhodobacterales</taxon>
        <taxon>Roseobacteraceae</taxon>
        <taxon>Sagittula</taxon>
    </lineage>
</organism>
<protein>
    <recommendedName>
        <fullName evidence="4">SMODS and SLOG-associating 2TM effector domain-containing protein</fullName>
    </recommendedName>
</protein>
<sequence>MAEIFIWPELTAAFKNHENEALEKKSSSRRNSFYAIVFMVLSLSMTITAAAPIMTEWASRPDWLRPLLASVSLLFLVLSVFLGKGILFGRRRDAWLYHRLAGERLRHLYFQFLLEHMCEACSQGSVSQQNVIGSRKSALASVIKKICAPVYVQIVKGDTNLEEAALLSRKVDCEEAELDPDKLDEFRKFWMEFRFSWQIGYATEQAGRRASPFPIFGSLADQEHTVSSLEFIATVGIIALQSLAVAAQLFSTGSAVENAVFLASILAVAVVGLQAYRDGMGLTEDLTRNRVYASYSAKLLRDYKQALQTESVATEMRIMSEMEDLAYFETREFLHTHSNARFSL</sequence>
<keyword evidence="1" id="KW-0812">Transmembrane</keyword>
<keyword evidence="3" id="KW-1185">Reference proteome</keyword>
<dbReference type="Proteomes" id="UP000541426">
    <property type="component" value="Unassembled WGS sequence"/>
</dbReference>
<keyword evidence="1" id="KW-0472">Membrane</keyword>
<evidence type="ECO:0000313" key="3">
    <source>
        <dbReference type="Proteomes" id="UP000541426"/>
    </source>
</evidence>
<feature type="transmembrane region" description="Helical" evidence="1">
    <location>
        <begin position="33"/>
        <end position="55"/>
    </location>
</feature>
<reference evidence="2 3" key="1">
    <citation type="submission" date="2020-08" db="EMBL/GenBank/DDBJ databases">
        <title>Genomic Encyclopedia of Type Strains, Phase IV (KMG-IV): sequencing the most valuable type-strain genomes for metagenomic binning, comparative biology and taxonomic classification.</title>
        <authorList>
            <person name="Goeker M."/>
        </authorList>
    </citation>
    <scope>NUCLEOTIDE SEQUENCE [LARGE SCALE GENOMIC DNA]</scope>
    <source>
        <strain evidence="2 3">DSM 102235</strain>
    </source>
</reference>
<evidence type="ECO:0000313" key="2">
    <source>
        <dbReference type="EMBL" id="MBB3988368.1"/>
    </source>
</evidence>
<dbReference type="RefSeq" id="WP_183970146.1">
    <property type="nucleotide sequence ID" value="NZ_BAABBZ010000046.1"/>
</dbReference>
<keyword evidence="1" id="KW-1133">Transmembrane helix</keyword>
<dbReference type="AlphaFoldDB" id="A0A7W6GVB3"/>
<comment type="caution">
    <text evidence="2">The sequence shown here is derived from an EMBL/GenBank/DDBJ whole genome shotgun (WGS) entry which is preliminary data.</text>
</comment>